<dbReference type="OrthoDB" id="10338992at2759"/>
<reference evidence="2 3" key="2">
    <citation type="submission" date="2024-05" db="EMBL/GenBank/DDBJ databases">
        <authorList>
            <person name="Chen Y."/>
            <person name="Shah S."/>
            <person name="Dougan E. K."/>
            <person name="Thang M."/>
            <person name="Chan C."/>
        </authorList>
    </citation>
    <scope>NUCLEOTIDE SEQUENCE [LARGE SCALE GENOMIC DNA]</scope>
</reference>
<name>A0A9P1GRA9_9DINO</name>
<evidence type="ECO:0000313" key="2">
    <source>
        <dbReference type="EMBL" id="CAL4806727.1"/>
    </source>
</evidence>
<dbReference type="EMBL" id="CAMXCT030006748">
    <property type="protein sequence ID" value="CAL4806727.1"/>
    <property type="molecule type" value="Genomic_DNA"/>
</dbReference>
<proteinExistence type="predicted"/>
<reference evidence="1" key="1">
    <citation type="submission" date="2022-10" db="EMBL/GenBank/DDBJ databases">
        <authorList>
            <person name="Chen Y."/>
            <person name="Dougan E. K."/>
            <person name="Chan C."/>
            <person name="Rhodes N."/>
            <person name="Thang M."/>
        </authorList>
    </citation>
    <scope>NUCLEOTIDE SEQUENCE</scope>
</reference>
<dbReference type="EMBL" id="CAMXCT020006748">
    <property type="protein sequence ID" value="CAL1172790.1"/>
    <property type="molecule type" value="Genomic_DNA"/>
</dbReference>
<comment type="caution">
    <text evidence="1">The sequence shown here is derived from an EMBL/GenBank/DDBJ whole genome shotgun (WGS) entry which is preliminary data.</text>
</comment>
<evidence type="ECO:0000313" key="3">
    <source>
        <dbReference type="Proteomes" id="UP001152797"/>
    </source>
</evidence>
<gene>
    <name evidence="1" type="ORF">C1SCF055_LOCUS43917</name>
</gene>
<dbReference type="SUPFAM" id="SSF54236">
    <property type="entry name" value="Ubiquitin-like"/>
    <property type="match status" value="1"/>
</dbReference>
<dbReference type="InterPro" id="IPR029071">
    <property type="entry name" value="Ubiquitin-like_domsf"/>
</dbReference>
<dbReference type="EMBL" id="CAMXCT010006748">
    <property type="protein sequence ID" value="CAI4019415.1"/>
    <property type="molecule type" value="Genomic_DNA"/>
</dbReference>
<organism evidence="1">
    <name type="scientific">Cladocopium goreaui</name>
    <dbReference type="NCBI Taxonomy" id="2562237"/>
    <lineage>
        <taxon>Eukaryota</taxon>
        <taxon>Sar</taxon>
        <taxon>Alveolata</taxon>
        <taxon>Dinophyceae</taxon>
        <taxon>Suessiales</taxon>
        <taxon>Symbiodiniaceae</taxon>
        <taxon>Cladocopium</taxon>
    </lineage>
</organism>
<evidence type="ECO:0000313" key="1">
    <source>
        <dbReference type="EMBL" id="CAI4019415.1"/>
    </source>
</evidence>
<dbReference type="AlphaFoldDB" id="A0A9P1GRA9"/>
<protein>
    <submittedName>
        <fullName evidence="2">Ubiquitin-like domain-containing protein</fullName>
    </submittedName>
</protein>
<sequence length="108" mass="11347">MALQLQICTLKGQTLTLAASSTDTVSALAMRLRRACGDVTNTGPAFCLCHAKGDSFMPLDESMSLAALGVRDGARLFARRPQHAAGATFEATYETTAPAFLQQAVPTA</sequence>
<dbReference type="Proteomes" id="UP001152797">
    <property type="component" value="Unassembled WGS sequence"/>
</dbReference>
<keyword evidence="3" id="KW-1185">Reference proteome</keyword>
<accession>A0A9P1GRA9</accession>